<feature type="transmembrane region" description="Helical" evidence="8">
    <location>
        <begin position="24"/>
        <end position="49"/>
    </location>
</feature>
<evidence type="ECO:0000256" key="4">
    <source>
        <dbReference type="ARBA" id="ARBA00022692"/>
    </source>
</evidence>
<dbReference type="PANTHER" id="PTHR43077">
    <property type="entry name" value="TRANSPORT PERMEASE YVFS-RELATED"/>
    <property type="match status" value="1"/>
</dbReference>
<feature type="domain" description="ABC-2 type transporter transmembrane" evidence="9">
    <location>
        <begin position="1"/>
        <end position="182"/>
    </location>
</feature>
<evidence type="ECO:0000256" key="2">
    <source>
        <dbReference type="ARBA" id="ARBA00007783"/>
    </source>
</evidence>
<feature type="transmembrane region" description="Helical" evidence="8">
    <location>
        <begin position="106"/>
        <end position="130"/>
    </location>
</feature>
<keyword evidence="3" id="KW-1003">Cell membrane</keyword>
<keyword evidence="4 8" id="KW-0812">Transmembrane</keyword>
<gene>
    <name evidence="10" type="ORF">JT362_29055</name>
</gene>
<evidence type="ECO:0000256" key="8">
    <source>
        <dbReference type="SAM" id="Phobius"/>
    </source>
</evidence>
<keyword evidence="5 8" id="KW-1133">Transmembrane helix</keyword>
<dbReference type="InterPro" id="IPR013525">
    <property type="entry name" value="ABC2_TM"/>
</dbReference>
<reference evidence="10 11" key="1">
    <citation type="submission" date="2021-02" db="EMBL/GenBank/DDBJ databases">
        <title>Actinophytocola xerophila sp. nov., isolated from soil of cotton cropping field.</title>
        <authorList>
            <person name="Huang R."/>
            <person name="Chen X."/>
            <person name="Ge X."/>
            <person name="Liu W."/>
        </authorList>
    </citation>
    <scope>NUCLEOTIDE SEQUENCE [LARGE SCALE GENOMIC DNA]</scope>
    <source>
        <strain evidence="10 11">S1-96</strain>
    </source>
</reference>
<evidence type="ECO:0000313" key="11">
    <source>
        <dbReference type="Proteomes" id="UP001156441"/>
    </source>
</evidence>
<dbReference type="EMBL" id="JAFFZE010000023">
    <property type="protein sequence ID" value="MCT2587181.1"/>
    <property type="molecule type" value="Genomic_DNA"/>
</dbReference>
<accession>A0ABT2JH18</accession>
<sequence length="227" mass="24828">MVLMFVYVFGSAMNIDGTGSHEQYVRFAMPGLFTMVMSFGCMSTAWAMAFNKERGFIDRFRSMPMAPSAVVTGRGVSDTVQSLLDLTVIVVVAHVVGWRAETVPAAIGAFGLLLLLRFALIWVGVFLGLLMKSAETAILMFALVFPFTMISSVFTPPSLMPGWLGAVAMWNPISSTANATRDLFGNPLPVGDAWIENNALLMSLLWPAGITVVFLTLSVWRYQRLGR</sequence>
<keyword evidence="7" id="KW-0046">Antibiotic resistance</keyword>
<dbReference type="Proteomes" id="UP001156441">
    <property type="component" value="Unassembled WGS sequence"/>
</dbReference>
<keyword evidence="6 8" id="KW-0472">Membrane</keyword>
<protein>
    <submittedName>
        <fullName evidence="10">ABC transporter permease</fullName>
    </submittedName>
</protein>
<dbReference type="PIRSF" id="PIRSF006648">
    <property type="entry name" value="DrrB"/>
    <property type="match status" value="1"/>
</dbReference>
<evidence type="ECO:0000313" key="10">
    <source>
        <dbReference type="EMBL" id="MCT2587181.1"/>
    </source>
</evidence>
<feature type="transmembrane region" description="Helical" evidence="8">
    <location>
        <begin position="137"/>
        <end position="154"/>
    </location>
</feature>
<organism evidence="10 11">
    <name type="scientific">Actinophytocola gossypii</name>
    <dbReference type="NCBI Taxonomy" id="2812003"/>
    <lineage>
        <taxon>Bacteria</taxon>
        <taxon>Bacillati</taxon>
        <taxon>Actinomycetota</taxon>
        <taxon>Actinomycetes</taxon>
        <taxon>Pseudonocardiales</taxon>
        <taxon>Pseudonocardiaceae</taxon>
    </lineage>
</organism>
<evidence type="ECO:0000259" key="9">
    <source>
        <dbReference type="Pfam" id="PF01061"/>
    </source>
</evidence>
<dbReference type="Pfam" id="PF01061">
    <property type="entry name" value="ABC2_membrane"/>
    <property type="match status" value="1"/>
</dbReference>
<proteinExistence type="inferred from homology"/>
<dbReference type="InterPro" id="IPR051328">
    <property type="entry name" value="T7SS_ABC-Transporter"/>
</dbReference>
<dbReference type="PANTHER" id="PTHR43077:SF8">
    <property type="entry name" value="DOXORUBICIN RESISTANCE ABC TRANSPORTER PERMEASE PROTEIN DRRB"/>
    <property type="match status" value="1"/>
</dbReference>
<evidence type="ECO:0000256" key="3">
    <source>
        <dbReference type="ARBA" id="ARBA00022475"/>
    </source>
</evidence>
<keyword evidence="11" id="KW-1185">Reference proteome</keyword>
<dbReference type="InterPro" id="IPR000412">
    <property type="entry name" value="ABC_2_transport"/>
</dbReference>
<comment type="similarity">
    <text evidence="2">Belongs to the ABC-2 integral membrane protein family.</text>
</comment>
<evidence type="ECO:0000256" key="5">
    <source>
        <dbReference type="ARBA" id="ARBA00022989"/>
    </source>
</evidence>
<evidence type="ECO:0000256" key="6">
    <source>
        <dbReference type="ARBA" id="ARBA00023136"/>
    </source>
</evidence>
<feature type="transmembrane region" description="Helical" evidence="8">
    <location>
        <begin position="199"/>
        <end position="220"/>
    </location>
</feature>
<evidence type="ECO:0000256" key="7">
    <source>
        <dbReference type="ARBA" id="ARBA00023251"/>
    </source>
</evidence>
<comment type="subcellular location">
    <subcellularLocation>
        <location evidence="1">Cell membrane</location>
        <topology evidence="1">Multi-pass membrane protein</topology>
    </subcellularLocation>
</comment>
<evidence type="ECO:0000256" key="1">
    <source>
        <dbReference type="ARBA" id="ARBA00004651"/>
    </source>
</evidence>
<comment type="caution">
    <text evidence="10">The sequence shown here is derived from an EMBL/GenBank/DDBJ whole genome shotgun (WGS) entry which is preliminary data.</text>
</comment>
<name>A0ABT2JH18_9PSEU</name>